<evidence type="ECO:0000313" key="10">
    <source>
        <dbReference type="Proteomes" id="UP000011116"/>
    </source>
</evidence>
<dbReference type="Pfam" id="PF00320">
    <property type="entry name" value="GATA"/>
    <property type="match status" value="1"/>
</dbReference>
<feature type="compositionally biased region" description="Pro residues" evidence="7">
    <location>
        <begin position="237"/>
        <end position="248"/>
    </location>
</feature>
<evidence type="ECO:0000256" key="4">
    <source>
        <dbReference type="ARBA" id="ARBA00022833"/>
    </source>
</evidence>
<evidence type="ECO:0000256" key="6">
    <source>
        <dbReference type="PROSITE-ProRule" id="PRU00094"/>
    </source>
</evidence>
<dbReference type="Proteomes" id="UP000011116">
    <property type="component" value="Chromosome 4H"/>
</dbReference>
<feature type="compositionally biased region" description="Low complexity" evidence="7">
    <location>
        <begin position="225"/>
        <end position="236"/>
    </location>
</feature>
<keyword evidence="4" id="KW-0862">Zinc</keyword>
<accession>A0A8I6XPR4</accession>
<gene>
    <name evidence="9" type="primary">LOC123450802</name>
</gene>
<dbReference type="GO" id="GO:0005634">
    <property type="term" value="C:nucleus"/>
    <property type="evidence" value="ECO:0000318"/>
    <property type="project" value="GO_Central"/>
</dbReference>
<dbReference type="InterPro" id="IPR013088">
    <property type="entry name" value="Znf_NHR/GATA"/>
</dbReference>
<dbReference type="AlphaFoldDB" id="A0A8I6XPR4"/>
<dbReference type="GO" id="GO:0000976">
    <property type="term" value="F:transcription cis-regulatory region binding"/>
    <property type="evidence" value="ECO:0000318"/>
    <property type="project" value="GO_Central"/>
</dbReference>
<keyword evidence="3 6" id="KW-0863">Zinc-finger</keyword>
<evidence type="ECO:0000256" key="5">
    <source>
        <dbReference type="ARBA" id="ARBA00023159"/>
    </source>
</evidence>
<keyword evidence="10" id="KW-1185">Reference proteome</keyword>
<evidence type="ECO:0000256" key="1">
    <source>
        <dbReference type="ARBA" id="ARBA00005694"/>
    </source>
</evidence>
<dbReference type="Gramene" id="HORVU.MOREX.r3.4HG0407380.1">
    <property type="protein sequence ID" value="HORVU.MOREX.r3.4HG0407380.1"/>
    <property type="gene ID" value="HORVU.MOREX.r3.4HG0407380"/>
</dbReference>
<dbReference type="GO" id="GO:0008270">
    <property type="term" value="F:zinc ion binding"/>
    <property type="evidence" value="ECO:0007669"/>
    <property type="project" value="UniProtKB-KW"/>
</dbReference>
<feature type="region of interest" description="Disordered" evidence="7">
    <location>
        <begin position="193"/>
        <end position="248"/>
    </location>
</feature>
<dbReference type="SMR" id="A0A8I6XPR4"/>
<dbReference type="Gene3D" id="3.30.50.10">
    <property type="entry name" value="Erythroid Transcription Factor GATA-1, subunit A"/>
    <property type="match status" value="1"/>
</dbReference>
<dbReference type="EnsemblPlants" id="HORVU.MOREX.r3.4HG0407380.1">
    <property type="protein sequence ID" value="HORVU.MOREX.r3.4HG0407380.1"/>
    <property type="gene ID" value="HORVU.MOREX.r3.4HG0407380"/>
</dbReference>
<dbReference type="PROSITE" id="PS50114">
    <property type="entry name" value="GATA_ZN_FINGER_2"/>
    <property type="match status" value="1"/>
</dbReference>
<dbReference type="GO" id="GO:0030154">
    <property type="term" value="P:cell differentiation"/>
    <property type="evidence" value="ECO:0000318"/>
    <property type="project" value="GO_Central"/>
</dbReference>
<dbReference type="InterPro" id="IPR000679">
    <property type="entry name" value="Znf_GATA"/>
</dbReference>
<dbReference type="GO" id="GO:0006357">
    <property type="term" value="P:regulation of transcription by RNA polymerase II"/>
    <property type="evidence" value="ECO:0000318"/>
    <property type="project" value="GO_Central"/>
</dbReference>
<dbReference type="PANTHER" id="PTHR45658:SF42">
    <property type="entry name" value="GATA TRANSCRIPTION FACTOR 1"/>
    <property type="match status" value="1"/>
</dbReference>
<reference evidence="10" key="1">
    <citation type="journal article" date="2012" name="Nature">
        <title>A physical, genetic and functional sequence assembly of the barley genome.</title>
        <authorList>
            <consortium name="The International Barley Genome Sequencing Consortium"/>
            <person name="Mayer K.F."/>
            <person name="Waugh R."/>
            <person name="Brown J.W."/>
            <person name="Schulman A."/>
            <person name="Langridge P."/>
            <person name="Platzer M."/>
            <person name="Fincher G.B."/>
            <person name="Muehlbauer G.J."/>
            <person name="Sato K."/>
            <person name="Close T.J."/>
            <person name="Wise R.P."/>
            <person name="Stein N."/>
        </authorList>
    </citation>
    <scope>NUCLEOTIDE SEQUENCE [LARGE SCALE GENOMIC DNA]</scope>
    <source>
        <strain evidence="10">cv. Morex</strain>
    </source>
</reference>
<protein>
    <recommendedName>
        <fullName evidence="8">GATA-type domain-containing protein</fullName>
    </recommendedName>
</protein>
<evidence type="ECO:0000313" key="9">
    <source>
        <dbReference type="EnsemblPlants" id="HORVU.MOREX.r3.4HG0407380.1"/>
    </source>
</evidence>
<evidence type="ECO:0000256" key="7">
    <source>
        <dbReference type="SAM" id="MobiDB-lite"/>
    </source>
</evidence>
<dbReference type="PROSITE" id="PS00344">
    <property type="entry name" value="GATA_ZN_FINGER_1"/>
    <property type="match status" value="1"/>
</dbReference>
<dbReference type="CDD" id="cd00202">
    <property type="entry name" value="ZnF_GATA"/>
    <property type="match status" value="1"/>
</dbReference>
<keyword evidence="5" id="KW-0010">Activator</keyword>
<evidence type="ECO:0000256" key="3">
    <source>
        <dbReference type="ARBA" id="ARBA00022771"/>
    </source>
</evidence>
<sequence>MVGGGDVGKQAAAAAAAAAALDQDLPSFNMFFDQTGLEVAAAAAAGDWGLAAAGEEDLEELEWLSNMDAFPSVETMAVEAVEEVPELVPAAPSGRPAVGPRTKGRRRRVTAPWNLAEPPTLPPPLPAARRCTHCASEVTPQWRQGPLGPRTLCNACGVRYKTGRLLPEYRPANSPTFSPLLHSNSHRRVMQMRLRSESEGEGEGEGASPAVRAAAKARRAERAAARLAAKAGDGAPAPAPAPSQAPLP</sequence>
<dbReference type="SMART" id="SM00401">
    <property type="entry name" value="ZnF_GATA"/>
    <property type="match status" value="1"/>
</dbReference>
<dbReference type="SUPFAM" id="SSF57716">
    <property type="entry name" value="Glucocorticoid receptor-like (DNA-binding domain)"/>
    <property type="match status" value="1"/>
</dbReference>
<evidence type="ECO:0000256" key="2">
    <source>
        <dbReference type="ARBA" id="ARBA00022723"/>
    </source>
</evidence>
<name>A0A8I6XPR4_HORVV</name>
<organism evidence="9 10">
    <name type="scientific">Hordeum vulgare subsp. vulgare</name>
    <name type="common">Domesticated barley</name>
    <dbReference type="NCBI Taxonomy" id="112509"/>
    <lineage>
        <taxon>Eukaryota</taxon>
        <taxon>Viridiplantae</taxon>
        <taxon>Streptophyta</taxon>
        <taxon>Embryophyta</taxon>
        <taxon>Tracheophyta</taxon>
        <taxon>Spermatophyta</taxon>
        <taxon>Magnoliopsida</taxon>
        <taxon>Liliopsida</taxon>
        <taxon>Poales</taxon>
        <taxon>Poaceae</taxon>
        <taxon>BOP clade</taxon>
        <taxon>Pooideae</taxon>
        <taxon>Triticodae</taxon>
        <taxon>Triticeae</taxon>
        <taxon>Hordeinae</taxon>
        <taxon>Hordeum</taxon>
    </lineage>
</organism>
<proteinExistence type="inferred from homology"/>
<dbReference type="FunFam" id="3.30.50.10:FF:000038">
    <property type="entry name" value="GATA transcription factor 14"/>
    <property type="match status" value="1"/>
</dbReference>
<reference evidence="9" key="2">
    <citation type="submission" date="2020-10" db="EMBL/GenBank/DDBJ databases">
        <authorList>
            <person name="Scholz U."/>
            <person name="Mascher M."/>
            <person name="Fiebig A."/>
        </authorList>
    </citation>
    <scope>NUCLEOTIDE SEQUENCE [LARGE SCALE GENOMIC DNA]</scope>
    <source>
        <strain evidence="9">cv. Morex</strain>
    </source>
</reference>
<dbReference type="PANTHER" id="PTHR45658">
    <property type="entry name" value="GATA TRANSCRIPTION FACTOR"/>
    <property type="match status" value="1"/>
</dbReference>
<feature type="domain" description="GATA-type" evidence="8">
    <location>
        <begin position="125"/>
        <end position="161"/>
    </location>
</feature>
<keyword evidence="2" id="KW-0479">Metal-binding</keyword>
<reference evidence="9" key="3">
    <citation type="submission" date="2022-01" db="UniProtKB">
        <authorList>
            <consortium name="EnsemblPlants"/>
        </authorList>
    </citation>
    <scope>IDENTIFICATION</scope>
    <source>
        <strain evidence="9">subsp. vulgare</strain>
    </source>
</reference>
<comment type="similarity">
    <text evidence="1">Belongs to the type IV zinc-finger family. Class A subfamily.</text>
</comment>
<evidence type="ECO:0000259" key="8">
    <source>
        <dbReference type="PROSITE" id="PS50114"/>
    </source>
</evidence>
<dbReference type="InterPro" id="IPR051140">
    <property type="entry name" value="GATA_TF"/>
</dbReference>